<accession>A0A210QBD8</accession>
<comment type="caution">
    <text evidence="1">The sequence shown here is derived from an EMBL/GenBank/DDBJ whole genome shotgun (WGS) entry which is preliminary data.</text>
</comment>
<dbReference type="Proteomes" id="UP000242188">
    <property type="component" value="Unassembled WGS sequence"/>
</dbReference>
<protein>
    <submittedName>
        <fullName evidence="1">Uncharacterized protein</fullName>
    </submittedName>
</protein>
<reference evidence="1 2" key="1">
    <citation type="journal article" date="2017" name="Nat. Ecol. Evol.">
        <title>Scallop genome provides insights into evolution of bilaterian karyotype and development.</title>
        <authorList>
            <person name="Wang S."/>
            <person name="Zhang J."/>
            <person name="Jiao W."/>
            <person name="Li J."/>
            <person name="Xun X."/>
            <person name="Sun Y."/>
            <person name="Guo X."/>
            <person name="Huan P."/>
            <person name="Dong B."/>
            <person name="Zhang L."/>
            <person name="Hu X."/>
            <person name="Sun X."/>
            <person name="Wang J."/>
            <person name="Zhao C."/>
            <person name="Wang Y."/>
            <person name="Wang D."/>
            <person name="Huang X."/>
            <person name="Wang R."/>
            <person name="Lv J."/>
            <person name="Li Y."/>
            <person name="Zhang Z."/>
            <person name="Liu B."/>
            <person name="Lu W."/>
            <person name="Hui Y."/>
            <person name="Liang J."/>
            <person name="Zhou Z."/>
            <person name="Hou R."/>
            <person name="Li X."/>
            <person name="Liu Y."/>
            <person name="Li H."/>
            <person name="Ning X."/>
            <person name="Lin Y."/>
            <person name="Zhao L."/>
            <person name="Xing Q."/>
            <person name="Dou J."/>
            <person name="Li Y."/>
            <person name="Mao J."/>
            <person name="Guo H."/>
            <person name="Dou H."/>
            <person name="Li T."/>
            <person name="Mu C."/>
            <person name="Jiang W."/>
            <person name="Fu Q."/>
            <person name="Fu X."/>
            <person name="Miao Y."/>
            <person name="Liu J."/>
            <person name="Yu Q."/>
            <person name="Li R."/>
            <person name="Liao H."/>
            <person name="Li X."/>
            <person name="Kong Y."/>
            <person name="Jiang Z."/>
            <person name="Chourrout D."/>
            <person name="Li R."/>
            <person name="Bao Z."/>
        </authorList>
    </citation>
    <scope>NUCLEOTIDE SEQUENCE [LARGE SCALE GENOMIC DNA]</scope>
    <source>
        <strain evidence="1 2">PY_sf001</strain>
    </source>
</reference>
<evidence type="ECO:0000313" key="1">
    <source>
        <dbReference type="EMBL" id="OWF46050.1"/>
    </source>
</evidence>
<proteinExistence type="predicted"/>
<dbReference type="AlphaFoldDB" id="A0A210QBD8"/>
<dbReference type="EMBL" id="NEDP02004288">
    <property type="protein sequence ID" value="OWF46050.1"/>
    <property type="molecule type" value="Genomic_DNA"/>
</dbReference>
<evidence type="ECO:0000313" key="2">
    <source>
        <dbReference type="Proteomes" id="UP000242188"/>
    </source>
</evidence>
<sequence>MWVAILKWLEATIIIINNTMGLMANRYHYVTVSVHHATQDKLVNLTQRRDIHNILQNMAPLNLGIYPVDHHTTLNLLQCDLLQQNKCLHMQICRNLRTKITTLKCQFPLQWHSAPLRHLHIINNPNNNIHSKCLSCILQIHLFHPRENTAE</sequence>
<gene>
    <name evidence="1" type="ORF">KP79_PYT03777</name>
</gene>
<name>A0A210QBD8_MIZYE</name>
<organism evidence="1 2">
    <name type="scientific">Mizuhopecten yessoensis</name>
    <name type="common">Japanese scallop</name>
    <name type="synonym">Patinopecten yessoensis</name>
    <dbReference type="NCBI Taxonomy" id="6573"/>
    <lineage>
        <taxon>Eukaryota</taxon>
        <taxon>Metazoa</taxon>
        <taxon>Spiralia</taxon>
        <taxon>Lophotrochozoa</taxon>
        <taxon>Mollusca</taxon>
        <taxon>Bivalvia</taxon>
        <taxon>Autobranchia</taxon>
        <taxon>Pteriomorphia</taxon>
        <taxon>Pectinida</taxon>
        <taxon>Pectinoidea</taxon>
        <taxon>Pectinidae</taxon>
        <taxon>Mizuhopecten</taxon>
    </lineage>
</organism>
<keyword evidence="2" id="KW-1185">Reference proteome</keyword>